<organism evidence="1 2">
    <name type="scientific">Candidatus Nomurabacteria bacterium GW2011_GWB1_44_12</name>
    <dbReference type="NCBI Taxonomy" id="1618748"/>
    <lineage>
        <taxon>Bacteria</taxon>
        <taxon>Candidatus Nomuraibacteriota</taxon>
    </lineage>
</organism>
<dbReference type="AlphaFoldDB" id="A0A837I8G0"/>
<accession>A0A837I8G0</accession>
<proteinExistence type="predicted"/>
<dbReference type="EMBL" id="LCHP01000001">
    <property type="protein sequence ID" value="KKT37248.1"/>
    <property type="molecule type" value="Genomic_DNA"/>
</dbReference>
<reference evidence="1 2" key="1">
    <citation type="journal article" date="2015" name="Nature">
        <title>rRNA introns, odd ribosomes, and small enigmatic genomes across a large radiation of phyla.</title>
        <authorList>
            <person name="Brown C.T."/>
            <person name="Hug L.A."/>
            <person name="Thomas B.C."/>
            <person name="Sharon I."/>
            <person name="Castelle C.J."/>
            <person name="Singh A."/>
            <person name="Wilkins M.J."/>
            <person name="Williams K.H."/>
            <person name="Banfield J.F."/>
        </authorList>
    </citation>
    <scope>NUCLEOTIDE SEQUENCE [LARGE SCALE GENOMIC DNA]</scope>
</reference>
<comment type="caution">
    <text evidence="1">The sequence shown here is derived from an EMBL/GenBank/DDBJ whole genome shotgun (WGS) entry which is preliminary data.</text>
</comment>
<sequence>MKTNSVLDGQYEIQTFRTVDLTEKQFSSVVEQIKEMYLWFAPDSTENDMHERLRQHKEACIDVLIRADTGECCGFSVYYTEQFGEKRIMFRGGTIVRDRSRGLYKELLHHSVSPEEQDFVVAMTQNPRVYEALRSLSARGIAYPAHEIKNPEEIKIIAQAFCKAPGLNPESMIVPEVYGSIRKDQEFKLVKDHSVEKFFADNLGVDDGFLVVVPLH</sequence>
<dbReference type="Proteomes" id="UP000033815">
    <property type="component" value="Unassembled WGS sequence"/>
</dbReference>
<evidence type="ECO:0000313" key="1">
    <source>
        <dbReference type="EMBL" id="KKT37248.1"/>
    </source>
</evidence>
<gene>
    <name evidence="1" type="ORF">UW25_C0001G0056</name>
</gene>
<name>A0A837I8G0_9BACT</name>
<evidence type="ECO:0000313" key="2">
    <source>
        <dbReference type="Proteomes" id="UP000033815"/>
    </source>
</evidence>
<evidence type="ECO:0008006" key="3">
    <source>
        <dbReference type="Google" id="ProtNLM"/>
    </source>
</evidence>
<protein>
    <recommendedName>
        <fullName evidence="3">N-acetyltransferase domain-containing protein</fullName>
    </recommendedName>
</protein>